<evidence type="ECO:0000256" key="5">
    <source>
        <dbReference type="PROSITE-ProRule" id="PRU00042"/>
    </source>
</evidence>
<proteinExistence type="predicted"/>
<protein>
    <recommendedName>
        <fullName evidence="7">C2H2-type domain-containing protein</fullName>
    </recommendedName>
</protein>
<comment type="caution">
    <text evidence="8">The sequence shown here is derived from an EMBL/GenBank/DDBJ whole genome shotgun (WGS) entry which is preliminary data.</text>
</comment>
<dbReference type="PROSITE" id="PS00028">
    <property type="entry name" value="ZINC_FINGER_C2H2_1"/>
    <property type="match status" value="3"/>
</dbReference>
<evidence type="ECO:0000256" key="1">
    <source>
        <dbReference type="ARBA" id="ARBA00022723"/>
    </source>
</evidence>
<dbReference type="InterPro" id="IPR013087">
    <property type="entry name" value="Znf_C2H2_type"/>
</dbReference>
<dbReference type="SMART" id="SM00355">
    <property type="entry name" value="ZnF_C2H2"/>
    <property type="match status" value="10"/>
</dbReference>
<evidence type="ECO:0000256" key="2">
    <source>
        <dbReference type="ARBA" id="ARBA00022737"/>
    </source>
</evidence>
<dbReference type="AlphaFoldDB" id="A0AAV7IYX6"/>
<reference evidence="8 9" key="1">
    <citation type="journal article" date="2021" name="J. Hered.">
        <title>A chromosome-level genome assembly of the parasitoid wasp, Cotesia glomerata (Hymenoptera: Braconidae).</title>
        <authorList>
            <person name="Pinto B.J."/>
            <person name="Weis J.J."/>
            <person name="Gamble T."/>
            <person name="Ode P.J."/>
            <person name="Paul R."/>
            <person name="Zaspel J.M."/>
        </authorList>
    </citation>
    <scope>NUCLEOTIDE SEQUENCE [LARGE SCALE GENOMIC DNA]</scope>
    <source>
        <strain evidence="8">CgM1</strain>
    </source>
</reference>
<dbReference type="GO" id="GO:0005634">
    <property type="term" value="C:nucleus"/>
    <property type="evidence" value="ECO:0007669"/>
    <property type="project" value="TreeGrafter"/>
</dbReference>
<name>A0AAV7IYX6_COTGL</name>
<accession>A0AAV7IYX6</accession>
<dbReference type="Gene3D" id="3.30.160.60">
    <property type="entry name" value="Classic Zinc Finger"/>
    <property type="match status" value="5"/>
</dbReference>
<dbReference type="InterPro" id="IPR050688">
    <property type="entry name" value="Zinc_finger/UBP_domain"/>
</dbReference>
<dbReference type="PANTHER" id="PTHR24403:SF67">
    <property type="entry name" value="FI01116P-RELATED"/>
    <property type="match status" value="1"/>
</dbReference>
<evidence type="ECO:0000313" key="9">
    <source>
        <dbReference type="Proteomes" id="UP000826195"/>
    </source>
</evidence>
<dbReference type="PANTHER" id="PTHR24403">
    <property type="entry name" value="ZINC FINGER PROTEIN"/>
    <property type="match status" value="1"/>
</dbReference>
<feature type="domain" description="C2H2-type" evidence="7">
    <location>
        <begin position="641"/>
        <end position="668"/>
    </location>
</feature>
<gene>
    <name evidence="8" type="ORF">KQX54_016126</name>
</gene>
<dbReference type="GO" id="GO:0008270">
    <property type="term" value="F:zinc ion binding"/>
    <property type="evidence" value="ECO:0007669"/>
    <property type="project" value="UniProtKB-KW"/>
</dbReference>
<feature type="domain" description="C2H2-type" evidence="7">
    <location>
        <begin position="238"/>
        <end position="265"/>
    </location>
</feature>
<keyword evidence="9" id="KW-1185">Reference proteome</keyword>
<feature type="domain" description="C2H2-type" evidence="7">
    <location>
        <begin position="526"/>
        <end position="553"/>
    </location>
</feature>
<evidence type="ECO:0000259" key="7">
    <source>
        <dbReference type="PROSITE" id="PS50157"/>
    </source>
</evidence>
<sequence length="701" mass="80720">MSANNIIEIELSDDDSDSSSVVEIECVLAPRKTDRNVTKNEGNFIDTGLPNPNQIKITRIESLSGKEHYWTDDVKPIKPATLPEVLTPPDDSSSNSLLKFQQNSATGQFNLVLLKEEETAEFAEESEMINLSSDLDYHNGEFNSTSRHHKIYQCMECDFAAFSKTSFKTHTEAHNNNNSFKCPKCPFIAINKGTFRTHFICKHSNVKKPYQCQICHFSTYFQSALQQHIKIHGADRSYECQYCPYAAISKSYLAIHLRNHFTQPNQGYALYEINLRSPVILYNQHNKFDIFMITMNSSNIIHLGDSESEFSGSIAWMEAPDDISSGSSIFGVQEYVDETFLVPKVRTRPSKKKKISKNLKDRNHLKNRLVDGITFEKAVSKRFNFKKPIINNDTWKKKILEFKRDKNIISENFNNPSVPKKSFPVILPEKVSVLEELNQEELSQQSSEHESTCNENPRPYNLLDAKFHALAEYLPVVLLERIQVPEKIVNTSTANVESVRKPNQNSVDKNSSSFKKSKPVTDKKEHKCEQCDYKCKRRSHLKHHILIHSSDLPFKCPKCSHKTKRLADLRKHVKIQHNNEFPHTCPHCSLGFTELIQLNNHNHRCFFAAENLFECEICKKRLATPNTLSTHKRSFHSAGSFTCSICQEKLGDKYSLELHRKTHKNGQTFTCNKCPFKTVHVANLKRHWSRRHKDENNLINK</sequence>
<evidence type="ECO:0000256" key="3">
    <source>
        <dbReference type="ARBA" id="ARBA00022771"/>
    </source>
</evidence>
<dbReference type="PROSITE" id="PS50157">
    <property type="entry name" value="ZINC_FINGER_C2H2_2"/>
    <property type="match status" value="7"/>
</dbReference>
<dbReference type="Proteomes" id="UP000826195">
    <property type="component" value="Unassembled WGS sequence"/>
</dbReference>
<feature type="region of interest" description="Disordered" evidence="6">
    <location>
        <begin position="494"/>
        <end position="521"/>
    </location>
</feature>
<feature type="domain" description="C2H2-type" evidence="7">
    <location>
        <begin position="210"/>
        <end position="237"/>
    </location>
</feature>
<dbReference type="SUPFAM" id="SSF57667">
    <property type="entry name" value="beta-beta-alpha zinc fingers"/>
    <property type="match status" value="5"/>
</dbReference>
<dbReference type="InterPro" id="IPR036236">
    <property type="entry name" value="Znf_C2H2_sf"/>
</dbReference>
<feature type="domain" description="C2H2-type" evidence="7">
    <location>
        <begin position="152"/>
        <end position="179"/>
    </location>
</feature>
<feature type="domain" description="C2H2-type" evidence="7">
    <location>
        <begin position="613"/>
        <end position="637"/>
    </location>
</feature>
<dbReference type="GO" id="GO:0010468">
    <property type="term" value="P:regulation of gene expression"/>
    <property type="evidence" value="ECO:0007669"/>
    <property type="project" value="TreeGrafter"/>
</dbReference>
<feature type="compositionally biased region" description="Polar residues" evidence="6">
    <location>
        <begin position="494"/>
        <end position="514"/>
    </location>
</feature>
<dbReference type="EMBL" id="JAHXZJ010000374">
    <property type="protein sequence ID" value="KAH0561300.1"/>
    <property type="molecule type" value="Genomic_DNA"/>
</dbReference>
<keyword evidence="1" id="KW-0479">Metal-binding</keyword>
<keyword evidence="2" id="KW-0677">Repeat</keyword>
<keyword evidence="4" id="KW-0862">Zinc</keyword>
<evidence type="ECO:0000313" key="8">
    <source>
        <dbReference type="EMBL" id="KAH0561300.1"/>
    </source>
</evidence>
<evidence type="ECO:0000256" key="4">
    <source>
        <dbReference type="ARBA" id="ARBA00022833"/>
    </source>
</evidence>
<evidence type="ECO:0000256" key="6">
    <source>
        <dbReference type="SAM" id="MobiDB-lite"/>
    </source>
</evidence>
<feature type="domain" description="C2H2-type" evidence="7">
    <location>
        <begin position="554"/>
        <end position="582"/>
    </location>
</feature>
<keyword evidence="3 5" id="KW-0863">Zinc-finger</keyword>
<organism evidence="8 9">
    <name type="scientific">Cotesia glomerata</name>
    <name type="common">Lepidopteran parasitic wasp</name>
    <name type="synonym">Apanteles glomeratus</name>
    <dbReference type="NCBI Taxonomy" id="32391"/>
    <lineage>
        <taxon>Eukaryota</taxon>
        <taxon>Metazoa</taxon>
        <taxon>Ecdysozoa</taxon>
        <taxon>Arthropoda</taxon>
        <taxon>Hexapoda</taxon>
        <taxon>Insecta</taxon>
        <taxon>Pterygota</taxon>
        <taxon>Neoptera</taxon>
        <taxon>Endopterygota</taxon>
        <taxon>Hymenoptera</taxon>
        <taxon>Apocrita</taxon>
        <taxon>Ichneumonoidea</taxon>
        <taxon>Braconidae</taxon>
        <taxon>Microgastrinae</taxon>
        <taxon>Cotesia</taxon>
    </lineage>
</organism>